<organism evidence="2 3">
    <name type="scientific">Gomphosphaeria aponina SAG 52.96 = DSM 107014</name>
    <dbReference type="NCBI Taxonomy" id="1521640"/>
    <lineage>
        <taxon>Bacteria</taxon>
        <taxon>Bacillati</taxon>
        <taxon>Cyanobacteriota</taxon>
        <taxon>Cyanophyceae</taxon>
        <taxon>Oscillatoriophycideae</taxon>
        <taxon>Chroococcales</taxon>
        <taxon>Gomphosphaeriaceae</taxon>
        <taxon>Gomphosphaeria</taxon>
    </lineage>
</organism>
<gene>
    <name evidence="2" type="ORF">DSM107014_05050</name>
</gene>
<proteinExistence type="predicted"/>
<name>A0A941JSS0_9CHRO</name>
<accession>A0A941JSS0</accession>
<dbReference type="Proteomes" id="UP000767446">
    <property type="component" value="Unassembled WGS sequence"/>
</dbReference>
<sequence length="97" mass="11221">MEWVLGGVIGLIIGGMGGFFSQKSKLQEKEYELQKVERLLREANQDCESRLQATVTSLYKDYKEEKETALEELRQSFQTDIGKYQARIDELERQLSA</sequence>
<keyword evidence="1" id="KW-0175">Coiled coil</keyword>
<comment type="caution">
    <text evidence="2">The sequence shown here is derived from an EMBL/GenBank/DDBJ whole genome shotgun (WGS) entry which is preliminary data.</text>
</comment>
<dbReference type="EMBL" id="JADQBC010000025">
    <property type="protein sequence ID" value="MBR8827262.1"/>
    <property type="molecule type" value="Genomic_DNA"/>
</dbReference>
<evidence type="ECO:0000256" key="1">
    <source>
        <dbReference type="SAM" id="Coils"/>
    </source>
</evidence>
<protein>
    <submittedName>
        <fullName evidence="2">Uncharacterized protein</fullName>
    </submittedName>
</protein>
<evidence type="ECO:0000313" key="2">
    <source>
        <dbReference type="EMBL" id="MBR8827262.1"/>
    </source>
</evidence>
<reference evidence="2" key="1">
    <citation type="submission" date="2021-02" db="EMBL/GenBank/DDBJ databases">
        <title>Metagenome analyses of Stigonema ocellatum DSM 106950, Chlorogloea purpurea SAG 13.99 and Gomphosphaeria aponina DSM 107014.</title>
        <authorList>
            <person name="Marter P."/>
            <person name="Huang S."/>
        </authorList>
    </citation>
    <scope>NUCLEOTIDE SEQUENCE</scope>
    <source>
        <strain evidence="2">JP213</strain>
    </source>
</reference>
<dbReference type="AlphaFoldDB" id="A0A941JSS0"/>
<evidence type="ECO:0000313" key="3">
    <source>
        <dbReference type="Proteomes" id="UP000767446"/>
    </source>
</evidence>
<feature type="coiled-coil region" evidence="1">
    <location>
        <begin position="26"/>
        <end position="94"/>
    </location>
</feature>